<reference evidence="9 10" key="1">
    <citation type="journal article" date="2017" name="Gigascience">
        <title>Draft genome of the honey bee ectoparasitic mite, Tropilaelaps mercedesae, is shaped by the parasitic life history.</title>
        <authorList>
            <person name="Dong X."/>
            <person name="Armstrong S.D."/>
            <person name="Xia D."/>
            <person name="Makepeace B.L."/>
            <person name="Darby A.C."/>
            <person name="Kadowaki T."/>
        </authorList>
    </citation>
    <scope>NUCLEOTIDE SEQUENCE [LARGE SCALE GENOMIC DNA]</scope>
    <source>
        <strain evidence="9">Wuxi-XJTLU</strain>
    </source>
</reference>
<dbReference type="NCBIfam" id="NF004014">
    <property type="entry name" value="PRK05477.1-4"/>
    <property type="match status" value="1"/>
</dbReference>
<evidence type="ECO:0000256" key="2">
    <source>
        <dbReference type="ARBA" id="ARBA00022598"/>
    </source>
</evidence>
<dbReference type="GO" id="GO:0016740">
    <property type="term" value="F:transferase activity"/>
    <property type="evidence" value="ECO:0007669"/>
    <property type="project" value="UniProtKB-KW"/>
</dbReference>
<accession>A0A1V9XGS8</accession>
<comment type="subunit">
    <text evidence="7">Subunit of the heterotrimeric GatCAB amidotransferase (AdT) complex, composed of A, B and C subunits.</text>
</comment>
<evidence type="ECO:0000256" key="4">
    <source>
        <dbReference type="ARBA" id="ARBA00022840"/>
    </source>
</evidence>
<keyword evidence="5 7" id="KW-0648">Protein biosynthesis</keyword>
<dbReference type="NCBIfam" id="NF004012">
    <property type="entry name" value="PRK05477.1-2"/>
    <property type="match status" value="1"/>
</dbReference>
<comment type="similarity">
    <text evidence="1 7">Belongs to the GatB/GatE family. GatB subfamily.</text>
</comment>
<dbReference type="EC" id="6.3.5.-" evidence="7"/>
<dbReference type="GO" id="GO:0030956">
    <property type="term" value="C:glutamyl-tRNA(Gln) amidotransferase complex"/>
    <property type="evidence" value="ECO:0007669"/>
    <property type="project" value="UniProtKB-UniRule"/>
</dbReference>
<dbReference type="InterPro" id="IPR003789">
    <property type="entry name" value="Asn/Gln_tRNA_amidoTrase-B-like"/>
</dbReference>
<evidence type="ECO:0000256" key="1">
    <source>
        <dbReference type="ARBA" id="ARBA00005306"/>
    </source>
</evidence>
<dbReference type="OrthoDB" id="1722066at2759"/>
<dbReference type="HAMAP" id="MF_00121">
    <property type="entry name" value="GatB"/>
    <property type="match status" value="1"/>
</dbReference>
<sequence length="526" mass="59238">MQLLRLKWMLPLRYSRKFCTSAHHYSSVTKFQPVVGLEVHMQIDSKSKLFSSAPTTIGGPINGQVATFDAAIPGTLPVVNRRCVEAAIQTALALDCAQINNVSRFDRKHYFYSDMPAGFQITQQFHPIAREGRLRYYPMTSSGTSFIEKSCRILQVQLEQDSGKSIHDADNMLSLIDLNRAGIGLLEIVFAPDLSSGIEALNLVKELIAVVRSIGVCSGRMEEGAVRVDANVSVHEPGTPLGVRTEVKNLNSLRSVSRAIDYEINRQMSCLEKGMKVDNVTLTFDCETMSTVTMRDKEAVQDYRFFPEPNIPLLNLEHAGICVESLRSSLPPLPQVKRKRLMDAYGLEFWQAAVIVREAGFFELFTEAMNCLPIESSKLASHILVTDVLGCINEMSIDSQCDLSPKYFAELVDAVQLKRVSKIKYKEVLRLVIQTKLSPEQVIKDNNWSLITDKELLKAFCDEAIQLFPKEARKARMGKERAFNPLLKHVRLATQNRADMKQVSQIMREKLQQPEVGSREEVHISR</sequence>
<keyword evidence="4 7" id="KW-0067">ATP-binding</keyword>
<dbReference type="SUPFAM" id="SSF89095">
    <property type="entry name" value="GatB/YqeY motif"/>
    <property type="match status" value="1"/>
</dbReference>
<dbReference type="InterPro" id="IPR023168">
    <property type="entry name" value="GatB_Yqey_C_2"/>
</dbReference>
<dbReference type="SUPFAM" id="SSF55931">
    <property type="entry name" value="Glutamine synthetase/guanido kinase"/>
    <property type="match status" value="1"/>
</dbReference>
<comment type="catalytic activity">
    <reaction evidence="6 7">
        <text>L-glutamyl-tRNA(Gln) + L-glutamine + ATP + H2O = L-glutaminyl-tRNA(Gln) + L-glutamate + ADP + phosphate + H(+)</text>
        <dbReference type="Rhea" id="RHEA:17521"/>
        <dbReference type="Rhea" id="RHEA-COMP:9681"/>
        <dbReference type="Rhea" id="RHEA-COMP:9684"/>
        <dbReference type="ChEBI" id="CHEBI:15377"/>
        <dbReference type="ChEBI" id="CHEBI:15378"/>
        <dbReference type="ChEBI" id="CHEBI:29985"/>
        <dbReference type="ChEBI" id="CHEBI:30616"/>
        <dbReference type="ChEBI" id="CHEBI:43474"/>
        <dbReference type="ChEBI" id="CHEBI:58359"/>
        <dbReference type="ChEBI" id="CHEBI:78520"/>
        <dbReference type="ChEBI" id="CHEBI:78521"/>
        <dbReference type="ChEBI" id="CHEBI:456216"/>
    </reaction>
</comment>
<evidence type="ECO:0000256" key="3">
    <source>
        <dbReference type="ARBA" id="ARBA00022741"/>
    </source>
</evidence>
<gene>
    <name evidence="9" type="ORF">BIW11_01267</name>
</gene>
<dbReference type="GO" id="GO:0070681">
    <property type="term" value="P:glutaminyl-tRNAGln biosynthesis via transamidation"/>
    <property type="evidence" value="ECO:0007669"/>
    <property type="project" value="UniProtKB-UniRule"/>
</dbReference>
<keyword evidence="9" id="KW-0808">Transferase</keyword>
<dbReference type="InterPro" id="IPR006075">
    <property type="entry name" value="Asn/Gln-tRNA_Trfase_suB/E_cat"/>
</dbReference>
<dbReference type="Proteomes" id="UP000192247">
    <property type="component" value="Unassembled WGS sequence"/>
</dbReference>
<evidence type="ECO:0000256" key="6">
    <source>
        <dbReference type="ARBA" id="ARBA00047913"/>
    </source>
</evidence>
<dbReference type="InterPro" id="IPR004413">
    <property type="entry name" value="GatB"/>
</dbReference>
<dbReference type="GO" id="GO:0032543">
    <property type="term" value="P:mitochondrial translation"/>
    <property type="evidence" value="ECO:0007669"/>
    <property type="project" value="UniProtKB-UniRule"/>
</dbReference>
<dbReference type="NCBIfam" id="TIGR00133">
    <property type="entry name" value="gatB"/>
    <property type="match status" value="1"/>
</dbReference>
<dbReference type="GO" id="GO:0005739">
    <property type="term" value="C:mitochondrion"/>
    <property type="evidence" value="ECO:0007669"/>
    <property type="project" value="UniProtKB-SubCell"/>
</dbReference>
<dbReference type="Pfam" id="PF02637">
    <property type="entry name" value="GatB_Yqey"/>
    <property type="match status" value="1"/>
</dbReference>
<dbReference type="SMART" id="SM00845">
    <property type="entry name" value="GatB_Yqey"/>
    <property type="match status" value="1"/>
</dbReference>
<feature type="domain" description="Asn/Gln amidotransferase" evidence="8">
    <location>
        <begin position="363"/>
        <end position="511"/>
    </location>
</feature>
<dbReference type="InParanoid" id="A0A1V9XGS8"/>
<comment type="function">
    <text evidence="7">Allows the formation of correctly charged Gln-tRNA(Gln) through the transamidation of misacylated Glu-tRNA(Gln) in the mitochondria. The reaction takes place in the presence of glutamine and ATP through an activated gamma-phospho-Glu-tRNA(Gln).</text>
</comment>
<evidence type="ECO:0000313" key="10">
    <source>
        <dbReference type="Proteomes" id="UP000192247"/>
    </source>
</evidence>
<dbReference type="InterPro" id="IPR014746">
    <property type="entry name" value="Gln_synth/guanido_kin_cat_dom"/>
</dbReference>
<organism evidence="9 10">
    <name type="scientific">Tropilaelaps mercedesae</name>
    <dbReference type="NCBI Taxonomy" id="418985"/>
    <lineage>
        <taxon>Eukaryota</taxon>
        <taxon>Metazoa</taxon>
        <taxon>Ecdysozoa</taxon>
        <taxon>Arthropoda</taxon>
        <taxon>Chelicerata</taxon>
        <taxon>Arachnida</taxon>
        <taxon>Acari</taxon>
        <taxon>Parasitiformes</taxon>
        <taxon>Mesostigmata</taxon>
        <taxon>Gamasina</taxon>
        <taxon>Dermanyssoidea</taxon>
        <taxon>Laelapidae</taxon>
        <taxon>Tropilaelaps</taxon>
    </lineage>
</organism>
<dbReference type="STRING" id="418985.A0A1V9XGS8"/>
<dbReference type="InterPro" id="IPR017959">
    <property type="entry name" value="Asn/Gln-tRNA_amidoTrfase_suB/E"/>
</dbReference>
<dbReference type="GO" id="GO:0050567">
    <property type="term" value="F:glutaminyl-tRNA synthase (glutamine-hydrolyzing) activity"/>
    <property type="evidence" value="ECO:0007669"/>
    <property type="project" value="UniProtKB-UniRule"/>
</dbReference>
<dbReference type="PANTHER" id="PTHR11659">
    <property type="entry name" value="GLUTAMYL-TRNA GLN AMIDOTRANSFERASE SUBUNIT B MITOCHONDRIAL AND PROKARYOTIC PET112-RELATED"/>
    <property type="match status" value="1"/>
</dbReference>
<keyword evidence="10" id="KW-1185">Reference proteome</keyword>
<dbReference type="InterPro" id="IPR018027">
    <property type="entry name" value="Asn/Gln_amidotransferase"/>
</dbReference>
<dbReference type="AlphaFoldDB" id="A0A1V9XGS8"/>
<name>A0A1V9XGS8_9ACAR</name>
<evidence type="ECO:0000259" key="8">
    <source>
        <dbReference type="SMART" id="SM00845"/>
    </source>
</evidence>
<evidence type="ECO:0000313" key="9">
    <source>
        <dbReference type="EMBL" id="OQR72631.1"/>
    </source>
</evidence>
<protein>
    <recommendedName>
        <fullName evidence="7">Glutamyl-tRNA(Gln) amidotransferase subunit B, mitochondrial</fullName>
        <shortName evidence="7">Glu-AdT subunit B</shortName>
        <ecNumber evidence="7">6.3.5.-</ecNumber>
    </recommendedName>
</protein>
<dbReference type="PANTHER" id="PTHR11659:SF0">
    <property type="entry name" value="GLUTAMYL-TRNA(GLN) AMIDOTRANSFERASE SUBUNIT B, MITOCHONDRIAL"/>
    <property type="match status" value="1"/>
</dbReference>
<keyword evidence="3 7" id="KW-0547">Nucleotide-binding</keyword>
<dbReference type="Pfam" id="PF02934">
    <property type="entry name" value="GatB_N"/>
    <property type="match status" value="1"/>
</dbReference>
<keyword evidence="2 7" id="KW-0436">Ligase</keyword>
<dbReference type="EMBL" id="MNPL01011370">
    <property type="protein sequence ID" value="OQR72631.1"/>
    <property type="molecule type" value="Genomic_DNA"/>
</dbReference>
<proteinExistence type="inferred from homology"/>
<dbReference type="GO" id="GO:0005524">
    <property type="term" value="F:ATP binding"/>
    <property type="evidence" value="ECO:0007669"/>
    <property type="project" value="UniProtKB-KW"/>
</dbReference>
<comment type="caution">
    <text evidence="9">The sequence shown here is derived from an EMBL/GenBank/DDBJ whole genome shotgun (WGS) entry which is preliminary data.</text>
</comment>
<dbReference type="Gene3D" id="1.10.10.410">
    <property type="match status" value="1"/>
</dbReference>
<comment type="subcellular location">
    <subcellularLocation>
        <location evidence="7">Mitochondrion</location>
    </subcellularLocation>
</comment>
<dbReference type="FunCoup" id="A0A1V9XGS8">
    <property type="interactions" value="865"/>
</dbReference>
<keyword evidence="7" id="KW-0496">Mitochondrion</keyword>
<evidence type="ECO:0000256" key="7">
    <source>
        <dbReference type="HAMAP-Rule" id="MF_03147"/>
    </source>
</evidence>
<evidence type="ECO:0000256" key="5">
    <source>
        <dbReference type="ARBA" id="ARBA00022917"/>
    </source>
</evidence>